<organism evidence="2 3">
    <name type="scientific">Amanita muscaria (strain Koide BX008)</name>
    <dbReference type="NCBI Taxonomy" id="946122"/>
    <lineage>
        <taxon>Eukaryota</taxon>
        <taxon>Fungi</taxon>
        <taxon>Dikarya</taxon>
        <taxon>Basidiomycota</taxon>
        <taxon>Agaricomycotina</taxon>
        <taxon>Agaricomycetes</taxon>
        <taxon>Agaricomycetidae</taxon>
        <taxon>Agaricales</taxon>
        <taxon>Pluteineae</taxon>
        <taxon>Amanitaceae</taxon>
        <taxon>Amanita</taxon>
    </lineage>
</organism>
<keyword evidence="3" id="KW-1185">Reference proteome</keyword>
<evidence type="ECO:0000313" key="3">
    <source>
        <dbReference type="Proteomes" id="UP000054549"/>
    </source>
</evidence>
<feature type="compositionally biased region" description="Low complexity" evidence="1">
    <location>
        <begin position="28"/>
        <end position="37"/>
    </location>
</feature>
<evidence type="ECO:0000256" key="1">
    <source>
        <dbReference type="SAM" id="MobiDB-lite"/>
    </source>
</evidence>
<feature type="compositionally biased region" description="Basic and acidic residues" evidence="1">
    <location>
        <begin position="71"/>
        <end position="80"/>
    </location>
</feature>
<dbReference type="InParanoid" id="A0A0C2WTP0"/>
<name>A0A0C2WTP0_AMAMK</name>
<reference evidence="2 3" key="1">
    <citation type="submission" date="2014-04" db="EMBL/GenBank/DDBJ databases">
        <title>Evolutionary Origins and Diversification of the Mycorrhizal Mutualists.</title>
        <authorList>
            <consortium name="DOE Joint Genome Institute"/>
            <consortium name="Mycorrhizal Genomics Consortium"/>
            <person name="Kohler A."/>
            <person name="Kuo A."/>
            <person name="Nagy L.G."/>
            <person name="Floudas D."/>
            <person name="Copeland A."/>
            <person name="Barry K.W."/>
            <person name="Cichocki N."/>
            <person name="Veneault-Fourrey C."/>
            <person name="LaButti K."/>
            <person name="Lindquist E.A."/>
            <person name="Lipzen A."/>
            <person name="Lundell T."/>
            <person name="Morin E."/>
            <person name="Murat C."/>
            <person name="Riley R."/>
            <person name="Ohm R."/>
            <person name="Sun H."/>
            <person name="Tunlid A."/>
            <person name="Henrissat B."/>
            <person name="Grigoriev I.V."/>
            <person name="Hibbett D.S."/>
            <person name="Martin F."/>
        </authorList>
    </citation>
    <scope>NUCLEOTIDE SEQUENCE [LARGE SCALE GENOMIC DNA]</scope>
    <source>
        <strain evidence="2 3">Koide BX008</strain>
    </source>
</reference>
<protein>
    <submittedName>
        <fullName evidence="2">Uncharacterized protein</fullName>
    </submittedName>
</protein>
<dbReference type="EMBL" id="KN818244">
    <property type="protein sequence ID" value="KIL65087.1"/>
    <property type="molecule type" value="Genomic_DNA"/>
</dbReference>
<evidence type="ECO:0000313" key="2">
    <source>
        <dbReference type="EMBL" id="KIL65087.1"/>
    </source>
</evidence>
<feature type="compositionally biased region" description="Acidic residues" evidence="1">
    <location>
        <begin position="44"/>
        <end position="54"/>
    </location>
</feature>
<feature type="compositionally biased region" description="Acidic residues" evidence="1">
    <location>
        <begin position="61"/>
        <end position="70"/>
    </location>
</feature>
<dbReference type="HOGENOM" id="CLU_2072539_0_0_1"/>
<gene>
    <name evidence="2" type="ORF">M378DRAFT_178481</name>
</gene>
<feature type="compositionally biased region" description="Polar residues" evidence="1">
    <location>
        <begin position="1"/>
        <end position="15"/>
    </location>
</feature>
<proteinExistence type="predicted"/>
<sequence>MFTTPAGSQLASTSRSHLEEHPPLQQRSGDGSSPSDGSNRDMMSDDDMYVDDDGASLPNDTEFDDTDGDDDRQSGRDTYTHTKSKSRGTDDEERGGRLTNEAVARTDTLFVLDQCSLT</sequence>
<dbReference type="AlphaFoldDB" id="A0A0C2WTP0"/>
<accession>A0A0C2WTP0</accession>
<feature type="region of interest" description="Disordered" evidence="1">
    <location>
        <begin position="1"/>
        <end position="101"/>
    </location>
</feature>
<dbReference type="Proteomes" id="UP000054549">
    <property type="component" value="Unassembled WGS sequence"/>
</dbReference>